<feature type="domain" description="CCHC-type" evidence="3">
    <location>
        <begin position="91"/>
        <end position="106"/>
    </location>
</feature>
<gene>
    <name evidence="4" type="ORF">BVC80_6157g2</name>
</gene>
<evidence type="ECO:0000313" key="4">
    <source>
        <dbReference type="EMBL" id="OVA08848.1"/>
    </source>
</evidence>
<dbReference type="SUPFAM" id="SSF57756">
    <property type="entry name" value="Retrovirus zinc finger-like domains"/>
    <property type="match status" value="1"/>
</dbReference>
<feature type="compositionally biased region" description="Basic and acidic residues" evidence="2">
    <location>
        <begin position="1"/>
        <end position="14"/>
    </location>
</feature>
<name>A0A200QED8_MACCD</name>
<feature type="region of interest" description="Disordered" evidence="2">
    <location>
        <begin position="1"/>
        <end position="92"/>
    </location>
</feature>
<dbReference type="OrthoDB" id="6421622at2759"/>
<accession>A0A200QED8</accession>
<dbReference type="SMART" id="SM00343">
    <property type="entry name" value="ZnF_C2HC"/>
    <property type="match status" value="1"/>
</dbReference>
<keyword evidence="5" id="KW-1185">Reference proteome</keyword>
<dbReference type="PROSITE" id="PS50158">
    <property type="entry name" value="ZF_CCHC"/>
    <property type="match status" value="1"/>
</dbReference>
<evidence type="ECO:0000259" key="3">
    <source>
        <dbReference type="PROSITE" id="PS50158"/>
    </source>
</evidence>
<dbReference type="EMBL" id="MVGT01002250">
    <property type="protein sequence ID" value="OVA08848.1"/>
    <property type="molecule type" value="Genomic_DNA"/>
</dbReference>
<dbReference type="GO" id="GO:0008270">
    <property type="term" value="F:zinc ion binding"/>
    <property type="evidence" value="ECO:0007669"/>
    <property type="project" value="UniProtKB-KW"/>
</dbReference>
<feature type="compositionally biased region" description="Basic and acidic residues" evidence="2">
    <location>
        <begin position="83"/>
        <end position="92"/>
    </location>
</feature>
<dbReference type="Proteomes" id="UP000195402">
    <property type="component" value="Unassembled WGS sequence"/>
</dbReference>
<evidence type="ECO:0000313" key="5">
    <source>
        <dbReference type="Proteomes" id="UP000195402"/>
    </source>
</evidence>
<keyword evidence="1" id="KW-0479">Metal-binding</keyword>
<dbReference type="Gene3D" id="4.10.60.10">
    <property type="entry name" value="Zinc finger, CCHC-type"/>
    <property type="match status" value="1"/>
</dbReference>
<dbReference type="InParanoid" id="A0A200QED8"/>
<organism evidence="4 5">
    <name type="scientific">Macleaya cordata</name>
    <name type="common">Five-seeded plume-poppy</name>
    <name type="synonym">Bocconia cordata</name>
    <dbReference type="NCBI Taxonomy" id="56857"/>
    <lineage>
        <taxon>Eukaryota</taxon>
        <taxon>Viridiplantae</taxon>
        <taxon>Streptophyta</taxon>
        <taxon>Embryophyta</taxon>
        <taxon>Tracheophyta</taxon>
        <taxon>Spermatophyta</taxon>
        <taxon>Magnoliopsida</taxon>
        <taxon>Ranunculales</taxon>
        <taxon>Papaveraceae</taxon>
        <taxon>Papaveroideae</taxon>
        <taxon>Macleaya</taxon>
    </lineage>
</organism>
<dbReference type="InterPro" id="IPR001878">
    <property type="entry name" value="Znf_CCHC"/>
</dbReference>
<keyword evidence="1" id="KW-0862">Zinc</keyword>
<reference evidence="4 5" key="1">
    <citation type="journal article" date="2017" name="Mol. Plant">
        <title>The Genome of Medicinal Plant Macleaya cordata Provides New Insights into Benzylisoquinoline Alkaloids Metabolism.</title>
        <authorList>
            <person name="Liu X."/>
            <person name="Liu Y."/>
            <person name="Huang P."/>
            <person name="Ma Y."/>
            <person name="Qing Z."/>
            <person name="Tang Q."/>
            <person name="Cao H."/>
            <person name="Cheng P."/>
            <person name="Zheng Y."/>
            <person name="Yuan Z."/>
            <person name="Zhou Y."/>
            <person name="Liu J."/>
            <person name="Tang Z."/>
            <person name="Zhuo Y."/>
            <person name="Zhang Y."/>
            <person name="Yu L."/>
            <person name="Huang J."/>
            <person name="Yang P."/>
            <person name="Peng Q."/>
            <person name="Zhang J."/>
            <person name="Jiang W."/>
            <person name="Zhang Z."/>
            <person name="Lin K."/>
            <person name="Ro D.K."/>
            <person name="Chen X."/>
            <person name="Xiong X."/>
            <person name="Shang Y."/>
            <person name="Huang S."/>
            <person name="Zeng J."/>
        </authorList>
    </citation>
    <scope>NUCLEOTIDE SEQUENCE [LARGE SCALE GENOMIC DNA]</scope>
    <source>
        <strain evidence="5">cv. BLH2017</strain>
        <tissue evidence="4">Root</tissue>
    </source>
</reference>
<dbReference type="Pfam" id="PF00098">
    <property type="entry name" value="zf-CCHC"/>
    <property type="match status" value="1"/>
</dbReference>
<dbReference type="AlphaFoldDB" id="A0A200QED8"/>
<evidence type="ECO:0000256" key="2">
    <source>
        <dbReference type="SAM" id="MobiDB-lite"/>
    </source>
</evidence>
<keyword evidence="1" id="KW-0863">Zinc-finger</keyword>
<protein>
    <submittedName>
        <fullName evidence="4">Zinc finger protein</fullName>
    </submittedName>
</protein>
<feature type="compositionally biased region" description="Low complexity" evidence="2">
    <location>
        <begin position="40"/>
        <end position="82"/>
    </location>
</feature>
<dbReference type="GO" id="GO:0003676">
    <property type="term" value="F:nucleic acid binding"/>
    <property type="evidence" value="ECO:0007669"/>
    <property type="project" value="InterPro"/>
</dbReference>
<proteinExistence type="predicted"/>
<sequence length="144" mass="16528">MLERGCEVLQRRQETATQKRRANQFQQQNQYRGVKRQRVQGESSQGQRQQPQQQRAAPQGRAPQQPNRPQGNQGQQQSQQQQPRDDGRIQCWDCGERGHVKRNCPRGNRQQTGGVTQGCMFAISQDNAWVSDDVIKGKILLYDA</sequence>
<comment type="caution">
    <text evidence="4">The sequence shown here is derived from an EMBL/GenBank/DDBJ whole genome shotgun (WGS) entry which is preliminary data.</text>
</comment>
<dbReference type="InterPro" id="IPR036875">
    <property type="entry name" value="Znf_CCHC_sf"/>
</dbReference>
<evidence type="ECO:0000256" key="1">
    <source>
        <dbReference type="PROSITE-ProRule" id="PRU00047"/>
    </source>
</evidence>